<reference evidence="2 3" key="1">
    <citation type="submission" date="2024-01" db="EMBL/GenBank/DDBJ databases">
        <title>Genome assemblies of Stephania.</title>
        <authorList>
            <person name="Yang L."/>
        </authorList>
    </citation>
    <scope>NUCLEOTIDE SEQUENCE [LARGE SCALE GENOMIC DNA]</scope>
    <source>
        <strain evidence="2">YNDBR</strain>
        <tissue evidence="2">Leaf</tissue>
    </source>
</reference>
<comment type="caution">
    <text evidence="2">The sequence shown here is derived from an EMBL/GenBank/DDBJ whole genome shotgun (WGS) entry which is preliminary data.</text>
</comment>
<evidence type="ECO:0000256" key="1">
    <source>
        <dbReference type="SAM" id="MobiDB-lite"/>
    </source>
</evidence>
<dbReference type="EMBL" id="JBBNAF010000008">
    <property type="protein sequence ID" value="KAK9120749.1"/>
    <property type="molecule type" value="Genomic_DNA"/>
</dbReference>
<feature type="region of interest" description="Disordered" evidence="1">
    <location>
        <begin position="1"/>
        <end position="31"/>
    </location>
</feature>
<keyword evidence="3" id="KW-1185">Reference proteome</keyword>
<name>A0AAP0IS60_9MAGN</name>
<protein>
    <submittedName>
        <fullName evidence="2">Uncharacterized protein</fullName>
    </submittedName>
</protein>
<proteinExistence type="predicted"/>
<evidence type="ECO:0000313" key="2">
    <source>
        <dbReference type="EMBL" id="KAK9120749.1"/>
    </source>
</evidence>
<evidence type="ECO:0000313" key="3">
    <source>
        <dbReference type="Proteomes" id="UP001420932"/>
    </source>
</evidence>
<sequence>MAAMQNPARTPARTSRTSGSGGQIGESDISRSNEISRRADPLLSFVPGPRNPMIMFSICSVFSVNSNNPSVALSTVSPTMLTDCQHGDANISHIRKVYVNTTNIIDYNMLELLCIIKSGWLSQLRDDGLKDFIGPPDALGTIRVRNEIVTHDSGGAFNRVEGRIGKSLIQDEDLELEK</sequence>
<dbReference type="AlphaFoldDB" id="A0AAP0IS60"/>
<accession>A0AAP0IS60</accession>
<dbReference type="Proteomes" id="UP001420932">
    <property type="component" value="Unassembled WGS sequence"/>
</dbReference>
<gene>
    <name evidence="2" type="ORF">Syun_018366</name>
</gene>
<organism evidence="2 3">
    <name type="scientific">Stephania yunnanensis</name>
    <dbReference type="NCBI Taxonomy" id="152371"/>
    <lineage>
        <taxon>Eukaryota</taxon>
        <taxon>Viridiplantae</taxon>
        <taxon>Streptophyta</taxon>
        <taxon>Embryophyta</taxon>
        <taxon>Tracheophyta</taxon>
        <taxon>Spermatophyta</taxon>
        <taxon>Magnoliopsida</taxon>
        <taxon>Ranunculales</taxon>
        <taxon>Menispermaceae</taxon>
        <taxon>Menispermoideae</taxon>
        <taxon>Cissampelideae</taxon>
        <taxon>Stephania</taxon>
    </lineage>
</organism>